<evidence type="ECO:0000313" key="4">
    <source>
        <dbReference type="EnsemblPlants" id="Zm00001eb190240_P001"/>
    </source>
</evidence>
<feature type="region of interest" description="Disordered" evidence="1">
    <location>
        <begin position="135"/>
        <end position="154"/>
    </location>
</feature>
<dbReference type="EnsemblPlants" id="Zm00001eb190240_T001">
    <property type="protein sequence ID" value="Zm00001eb190240_P001"/>
    <property type="gene ID" value="Zm00001eb190240"/>
</dbReference>
<evidence type="ECO:0000313" key="5">
    <source>
        <dbReference type="Proteomes" id="UP000007305"/>
    </source>
</evidence>
<dbReference type="Proteomes" id="UP000007305">
    <property type="component" value="Chromosome 4"/>
</dbReference>
<name>C0P651_MAIZE</name>
<dbReference type="KEGG" id="zma:100382285"/>
<keyword evidence="5" id="KW-1185">Reference proteome</keyword>
<dbReference type="RefSeq" id="NP_001168506.1">
    <property type="nucleotide sequence ID" value="NM_001175035.1"/>
</dbReference>
<gene>
    <name evidence="4" type="primary">LOC100382285</name>
    <name evidence="3" type="ORF">ZEAMMB73_Zm00001d051794</name>
</gene>
<evidence type="ECO:0000313" key="3">
    <source>
        <dbReference type="EMBL" id="AQK55129.1"/>
    </source>
</evidence>
<accession>C0P651</accession>
<dbReference type="EMBL" id="BT063770">
    <property type="protein sequence ID" value="ACN28467.1"/>
    <property type="molecule type" value="mRNA"/>
</dbReference>
<reference evidence="2" key="1">
    <citation type="journal article" date="2009" name="PLoS Genet.">
        <title>Sequencing, mapping, and analysis of 27,455 maize full-length cDNAs.</title>
        <authorList>
            <person name="Soderlund C."/>
            <person name="Descour A."/>
            <person name="Kudrna D."/>
            <person name="Bomhoff M."/>
            <person name="Boyd L."/>
            <person name="Currie J."/>
            <person name="Angelova A."/>
            <person name="Collura K."/>
            <person name="Wissotski M."/>
            <person name="Ashley E."/>
            <person name="Morrow D."/>
            <person name="Fernandes J."/>
            <person name="Walbot V."/>
            <person name="Yu Y."/>
        </authorList>
    </citation>
    <scope>NUCLEOTIDE SEQUENCE</scope>
    <source>
        <strain evidence="2">B73</strain>
    </source>
</reference>
<protein>
    <submittedName>
        <fullName evidence="2 4">Uncharacterized protein</fullName>
    </submittedName>
</protein>
<sequence>MPRRPYDARHPHPGVPPPPAPLPPPHRRPAPLPSHTHSLPPSPCSAPSPSPLCLRSTSLTASDLTASPHRPNGIFASDAPIDVDAAMEDELREKEDGSPRQLERGSSCTVSGFKKFFRKNEQFRDALAKHRLLTPTTPLARQGSDDMSLVSSVI</sequence>
<reference evidence="4" key="4">
    <citation type="submission" date="2019-07" db="EMBL/GenBank/DDBJ databases">
        <authorList>
            <person name="Seetharam A."/>
            <person name="Woodhouse M."/>
            <person name="Cannon E."/>
        </authorList>
    </citation>
    <scope>NUCLEOTIDE SEQUENCE [LARGE SCALE GENOMIC DNA]</scope>
    <source>
        <strain evidence="4">cv. B73</strain>
    </source>
</reference>
<reference evidence="4" key="5">
    <citation type="submission" date="2021-05" db="UniProtKB">
        <authorList>
            <consortium name="EnsemblPlants"/>
        </authorList>
    </citation>
    <scope>IDENTIFICATION</scope>
    <source>
        <strain evidence="4">cv. B73</strain>
    </source>
</reference>
<proteinExistence type="evidence at transcript level"/>
<dbReference type="GeneID" id="100382285"/>
<evidence type="ECO:0000313" key="2">
    <source>
        <dbReference type="EMBL" id="ACN28467.1"/>
    </source>
</evidence>
<dbReference type="Gramene" id="Zm00001eb190240_T001">
    <property type="protein sequence ID" value="Zm00001eb190240_P001"/>
    <property type="gene ID" value="Zm00001eb190240"/>
</dbReference>
<reference evidence="5" key="2">
    <citation type="journal article" date="2009" name="Science">
        <title>The B73 maize genome: complexity, diversity, and dynamics.</title>
        <authorList>
            <person name="Schnable P.S."/>
            <person name="Ware D."/>
            <person name="Fulton R.S."/>
            <person name="Stein J.C."/>
            <person name="Wei F."/>
            <person name="Pasternak S."/>
            <person name="Liang C."/>
            <person name="Zhang J."/>
            <person name="Fulton L."/>
            <person name="Graves T.A."/>
            <person name="Minx P."/>
            <person name="Reily A.D."/>
            <person name="Courtney L."/>
            <person name="Kruchowski S.S."/>
            <person name="Tomlinson C."/>
            <person name="Strong C."/>
            <person name="Delehaunty K."/>
            <person name="Fronick C."/>
            <person name="Courtney B."/>
            <person name="Rock S.M."/>
            <person name="Belter E."/>
            <person name="Du F."/>
            <person name="Kim K."/>
            <person name="Abbott R.M."/>
            <person name="Cotton M."/>
            <person name="Levy A."/>
            <person name="Marchetto P."/>
            <person name="Ochoa K."/>
            <person name="Jackson S.M."/>
            <person name="Gillam B."/>
            <person name="Chen W."/>
            <person name="Yan L."/>
            <person name="Higginbotham J."/>
            <person name="Cardenas M."/>
            <person name="Waligorski J."/>
            <person name="Applebaum E."/>
            <person name="Phelps L."/>
            <person name="Falcone J."/>
            <person name="Kanchi K."/>
            <person name="Thane T."/>
            <person name="Scimone A."/>
            <person name="Thane N."/>
            <person name="Henke J."/>
            <person name="Wang T."/>
            <person name="Ruppert J."/>
            <person name="Shah N."/>
            <person name="Rotter K."/>
            <person name="Hodges J."/>
            <person name="Ingenthron E."/>
            <person name="Cordes M."/>
            <person name="Kohlberg S."/>
            <person name="Sgro J."/>
            <person name="Delgado B."/>
            <person name="Mead K."/>
            <person name="Chinwalla A."/>
            <person name="Leonard S."/>
            <person name="Crouse K."/>
            <person name="Collura K."/>
            <person name="Kudrna D."/>
            <person name="Currie J."/>
            <person name="He R."/>
            <person name="Angelova A."/>
            <person name="Rajasekar S."/>
            <person name="Mueller T."/>
            <person name="Lomeli R."/>
            <person name="Scara G."/>
            <person name="Ko A."/>
            <person name="Delaney K."/>
            <person name="Wissotski M."/>
            <person name="Lopez G."/>
            <person name="Campos D."/>
            <person name="Braidotti M."/>
            <person name="Ashley E."/>
            <person name="Golser W."/>
            <person name="Kim H."/>
            <person name="Lee S."/>
            <person name="Lin J."/>
            <person name="Dujmic Z."/>
            <person name="Kim W."/>
            <person name="Talag J."/>
            <person name="Zuccolo A."/>
            <person name="Fan C."/>
            <person name="Sebastian A."/>
            <person name="Kramer M."/>
            <person name="Spiegel L."/>
            <person name="Nascimento L."/>
            <person name="Zutavern T."/>
            <person name="Miller B."/>
            <person name="Ambroise C."/>
            <person name="Muller S."/>
            <person name="Spooner W."/>
            <person name="Narechania A."/>
            <person name="Ren L."/>
            <person name="Wei S."/>
            <person name="Kumari S."/>
            <person name="Faga B."/>
            <person name="Levy M.J."/>
            <person name="McMahan L."/>
            <person name="Van Buren P."/>
            <person name="Vaughn M.W."/>
            <person name="Ying K."/>
            <person name="Yeh C.-T."/>
            <person name="Emrich S.J."/>
            <person name="Jia Y."/>
            <person name="Kalyanaraman A."/>
            <person name="Hsia A.-P."/>
            <person name="Barbazuk W.B."/>
            <person name="Baucom R.S."/>
            <person name="Brutnell T.P."/>
            <person name="Carpita N.C."/>
            <person name="Chaparro C."/>
            <person name="Chia J.-M."/>
            <person name="Deragon J.-M."/>
            <person name="Estill J.C."/>
            <person name="Fu Y."/>
            <person name="Jeddeloh J.A."/>
            <person name="Han Y."/>
            <person name="Lee H."/>
            <person name="Li P."/>
            <person name="Lisch D.R."/>
            <person name="Liu S."/>
            <person name="Liu Z."/>
            <person name="Nagel D.H."/>
            <person name="McCann M.C."/>
            <person name="SanMiguel P."/>
            <person name="Myers A.M."/>
            <person name="Nettleton D."/>
            <person name="Nguyen J."/>
            <person name="Penning B.W."/>
            <person name="Ponnala L."/>
            <person name="Schneider K.L."/>
            <person name="Schwartz D.C."/>
            <person name="Sharma A."/>
            <person name="Soderlund C."/>
            <person name="Springer N.M."/>
            <person name="Sun Q."/>
            <person name="Wang H."/>
            <person name="Waterman M."/>
            <person name="Westerman R."/>
            <person name="Wolfgruber T.K."/>
            <person name="Yang L."/>
            <person name="Yu Y."/>
            <person name="Zhang L."/>
            <person name="Zhou S."/>
            <person name="Zhu Q."/>
            <person name="Bennetzen J.L."/>
            <person name="Dawe R.K."/>
            <person name="Jiang J."/>
            <person name="Jiang N."/>
            <person name="Presting G.G."/>
            <person name="Wessler S.R."/>
            <person name="Aluru S."/>
            <person name="Martienssen R.A."/>
            <person name="Clifton S.W."/>
            <person name="McCombie W.R."/>
            <person name="Wing R.A."/>
            <person name="Wilson R.K."/>
        </authorList>
    </citation>
    <scope>NUCLEOTIDE SEQUENCE [LARGE SCALE GENOMIC DNA]</scope>
    <source>
        <strain evidence="5">cv. B73</strain>
    </source>
</reference>
<evidence type="ECO:0000256" key="1">
    <source>
        <dbReference type="SAM" id="MobiDB-lite"/>
    </source>
</evidence>
<feature type="compositionally biased region" description="Basic and acidic residues" evidence="1">
    <location>
        <begin position="1"/>
        <end position="10"/>
    </location>
</feature>
<feature type="compositionally biased region" description="Pro residues" evidence="1">
    <location>
        <begin position="13"/>
        <end position="24"/>
    </location>
</feature>
<reference evidence="3" key="3">
    <citation type="submission" date="2015-12" db="EMBL/GenBank/DDBJ databases">
        <title>Update maize B73 reference genome by single molecule sequencing technologies.</title>
        <authorList>
            <consortium name="Maize Genome Sequencing Project"/>
            <person name="Ware D."/>
        </authorList>
    </citation>
    <scope>NUCLEOTIDE SEQUENCE</scope>
    <source>
        <tissue evidence="3">Seedling</tissue>
    </source>
</reference>
<feature type="compositionally biased region" description="Pro residues" evidence="1">
    <location>
        <begin position="40"/>
        <end position="50"/>
    </location>
</feature>
<dbReference type="IntAct" id="C0P651">
    <property type="interactions" value="2"/>
</dbReference>
<feature type="region of interest" description="Disordered" evidence="1">
    <location>
        <begin position="1"/>
        <end position="55"/>
    </location>
</feature>
<dbReference type="EMBL" id="CM000780">
    <property type="protein sequence ID" value="AQK55129.1"/>
    <property type="molecule type" value="Genomic_DNA"/>
</dbReference>
<organism evidence="2">
    <name type="scientific">Zea mays</name>
    <name type="common">Maize</name>
    <dbReference type="NCBI Taxonomy" id="4577"/>
    <lineage>
        <taxon>Eukaryota</taxon>
        <taxon>Viridiplantae</taxon>
        <taxon>Streptophyta</taxon>
        <taxon>Embryophyta</taxon>
        <taxon>Tracheophyta</taxon>
        <taxon>Spermatophyta</taxon>
        <taxon>Magnoliopsida</taxon>
        <taxon>Liliopsida</taxon>
        <taxon>Poales</taxon>
        <taxon>Poaceae</taxon>
        <taxon>PACMAD clade</taxon>
        <taxon>Panicoideae</taxon>
        <taxon>Andropogonodae</taxon>
        <taxon>Andropogoneae</taxon>
        <taxon>Tripsacinae</taxon>
        <taxon>Zea</taxon>
    </lineage>
</organism>
<dbReference type="AlphaFoldDB" id="C0P651"/>